<reference evidence="2 4" key="1">
    <citation type="submission" date="2021-04" db="EMBL/GenBank/DDBJ databases">
        <title>Genome analysis of Polyangium sp.</title>
        <authorList>
            <person name="Li Y."/>
            <person name="Wang J."/>
        </authorList>
    </citation>
    <scope>NUCLEOTIDE SEQUENCE [LARGE SCALE GENOMIC DNA]</scope>
    <source>
        <strain evidence="2 4">SDU14</strain>
    </source>
</reference>
<dbReference type="EMBL" id="JAGTJJ010000020">
    <property type="protein sequence ID" value="MDC3984348.1"/>
    <property type="molecule type" value="Genomic_DNA"/>
</dbReference>
<comment type="caution">
    <text evidence="2">The sequence shown here is derived from an EMBL/GenBank/DDBJ whole genome shotgun (WGS) entry which is preliminary data.</text>
</comment>
<organism evidence="2 4">
    <name type="scientific">Polyangium jinanense</name>
    <dbReference type="NCBI Taxonomy" id="2829994"/>
    <lineage>
        <taxon>Bacteria</taxon>
        <taxon>Pseudomonadati</taxon>
        <taxon>Myxococcota</taxon>
        <taxon>Polyangia</taxon>
        <taxon>Polyangiales</taxon>
        <taxon>Polyangiaceae</taxon>
        <taxon>Polyangium</taxon>
    </lineage>
</organism>
<keyword evidence="2" id="KW-0328">Glycosyltransferase</keyword>
<dbReference type="InterPro" id="IPR050834">
    <property type="entry name" value="Glycosyltransf_2"/>
</dbReference>
<dbReference type="EMBL" id="JAGTJJ010000020">
    <property type="protein sequence ID" value="MDC3984331.1"/>
    <property type="molecule type" value="Genomic_DNA"/>
</dbReference>
<protein>
    <submittedName>
        <fullName evidence="2">Glycosyltransferase</fullName>
        <ecNumber evidence="2">2.4.-.-</ecNumber>
    </submittedName>
</protein>
<proteinExistence type="predicted"/>
<dbReference type="PANTHER" id="PTHR43685">
    <property type="entry name" value="GLYCOSYLTRANSFERASE"/>
    <property type="match status" value="1"/>
</dbReference>
<evidence type="ECO:0000259" key="1">
    <source>
        <dbReference type="Pfam" id="PF00535"/>
    </source>
</evidence>
<evidence type="ECO:0000313" key="3">
    <source>
        <dbReference type="EMBL" id="MDC3984348.1"/>
    </source>
</evidence>
<dbReference type="GO" id="GO:0016757">
    <property type="term" value="F:glycosyltransferase activity"/>
    <property type="evidence" value="ECO:0007669"/>
    <property type="project" value="UniProtKB-KW"/>
</dbReference>
<name>A0A9X3XAM7_9BACT</name>
<dbReference type="Gene3D" id="3.90.550.10">
    <property type="entry name" value="Spore Coat Polysaccharide Biosynthesis Protein SpsA, Chain A"/>
    <property type="match status" value="1"/>
</dbReference>
<gene>
    <name evidence="2" type="ORF">KEG57_27740</name>
    <name evidence="3" type="ORF">KEG57_27830</name>
</gene>
<dbReference type="SUPFAM" id="SSF53448">
    <property type="entry name" value="Nucleotide-diphospho-sugar transferases"/>
    <property type="match status" value="1"/>
</dbReference>
<keyword evidence="2" id="KW-0808">Transferase</keyword>
<evidence type="ECO:0000313" key="2">
    <source>
        <dbReference type="EMBL" id="MDC3984331.1"/>
    </source>
</evidence>
<dbReference type="Proteomes" id="UP001151081">
    <property type="component" value="Unassembled WGS sequence"/>
</dbReference>
<evidence type="ECO:0000313" key="4">
    <source>
        <dbReference type="Proteomes" id="UP001151081"/>
    </source>
</evidence>
<dbReference type="InterPro" id="IPR029044">
    <property type="entry name" value="Nucleotide-diphossugar_trans"/>
</dbReference>
<keyword evidence="4" id="KW-1185">Reference proteome</keyword>
<dbReference type="RefSeq" id="WP_272458937.1">
    <property type="nucleotide sequence ID" value="NZ_JAGTJJ010000020.1"/>
</dbReference>
<sequence>MKDPASSAPLITIGITCYAEGDWLLDCWNSVLAQTDPRWCAVLVMDGTEHARTREIFASLEHPRLVKYAMPENMGPYPTRNKAFELTETPFHFYLDGDDQLVPSSVALVLETFQRHPDAAFVYGDNQRFGAHSFVHKHRREVTWDDFIAGQPTPGPCAYRKDLWVELGGYATELARGNGDYDFLIGAAEAGRRGYHCGEILYRYRVGHAAKVSKSYDRRYHETHEIMVQRHPRFFADPRRRDRFLALAYLRSAEANLATDPRRARELARKAIDLGLRFDTRPWKTLAKAGLAELSRARSSGRGGAPPR</sequence>
<dbReference type="InterPro" id="IPR001173">
    <property type="entry name" value="Glyco_trans_2-like"/>
</dbReference>
<dbReference type="Pfam" id="PF00535">
    <property type="entry name" value="Glycos_transf_2"/>
    <property type="match status" value="1"/>
</dbReference>
<dbReference type="PANTHER" id="PTHR43685:SF2">
    <property type="entry name" value="GLYCOSYLTRANSFERASE 2-LIKE DOMAIN-CONTAINING PROTEIN"/>
    <property type="match status" value="1"/>
</dbReference>
<dbReference type="EC" id="2.4.-.-" evidence="2"/>
<feature type="domain" description="Glycosyltransferase 2-like" evidence="1">
    <location>
        <begin position="12"/>
        <end position="141"/>
    </location>
</feature>
<accession>A0A9X3XAM7</accession>
<dbReference type="AlphaFoldDB" id="A0A9X3XAM7"/>